<gene>
    <name evidence="2" type="primary">cutA</name>
    <name evidence="2" type="ORF">ACFO3I_10755</name>
</gene>
<evidence type="ECO:0000313" key="3">
    <source>
        <dbReference type="Proteomes" id="UP001595962"/>
    </source>
</evidence>
<evidence type="ECO:0000256" key="1">
    <source>
        <dbReference type="ARBA" id="ARBA00010169"/>
    </source>
</evidence>
<keyword evidence="3" id="KW-1185">Reference proteome</keyword>
<dbReference type="InterPro" id="IPR015867">
    <property type="entry name" value="N-reg_PII/ATP_PRibTrfase_C"/>
</dbReference>
<dbReference type="Proteomes" id="UP001595962">
    <property type="component" value="Unassembled WGS sequence"/>
</dbReference>
<dbReference type="InterPro" id="IPR011322">
    <property type="entry name" value="N-reg_PII-like_a/b"/>
</dbReference>
<accession>A0ABV9JML4</accession>
<organism evidence="2 3">
    <name type="scientific">Rheinheimera marina</name>
    <dbReference type="NCBI Taxonomy" id="1774958"/>
    <lineage>
        <taxon>Bacteria</taxon>
        <taxon>Pseudomonadati</taxon>
        <taxon>Pseudomonadota</taxon>
        <taxon>Gammaproteobacteria</taxon>
        <taxon>Chromatiales</taxon>
        <taxon>Chromatiaceae</taxon>
        <taxon>Rheinheimera</taxon>
    </lineage>
</organism>
<evidence type="ECO:0000313" key="2">
    <source>
        <dbReference type="EMBL" id="MFC4655491.1"/>
    </source>
</evidence>
<reference evidence="3" key="1">
    <citation type="journal article" date="2019" name="Int. J. Syst. Evol. Microbiol.">
        <title>The Global Catalogue of Microorganisms (GCM) 10K type strain sequencing project: providing services to taxonomists for standard genome sequencing and annotation.</title>
        <authorList>
            <consortium name="The Broad Institute Genomics Platform"/>
            <consortium name="The Broad Institute Genome Sequencing Center for Infectious Disease"/>
            <person name="Wu L."/>
            <person name="Ma J."/>
        </authorList>
    </citation>
    <scope>NUCLEOTIDE SEQUENCE [LARGE SCALE GENOMIC DNA]</scope>
    <source>
        <strain evidence="3">DT28</strain>
    </source>
</reference>
<dbReference type="InterPro" id="IPR004323">
    <property type="entry name" value="Ion_tolerance_CutA"/>
</dbReference>
<protein>
    <submittedName>
        <fullName evidence="2">Divalent-cation tolerance protein CutA</fullName>
    </submittedName>
</protein>
<comment type="similarity">
    <text evidence="1">Belongs to the CutA family.</text>
</comment>
<proteinExistence type="inferred from homology"/>
<dbReference type="EMBL" id="JBHSGB010000010">
    <property type="protein sequence ID" value="MFC4655491.1"/>
    <property type="molecule type" value="Genomic_DNA"/>
</dbReference>
<dbReference type="SUPFAM" id="SSF54913">
    <property type="entry name" value="GlnB-like"/>
    <property type="match status" value="1"/>
</dbReference>
<dbReference type="Gene3D" id="3.30.70.120">
    <property type="match status" value="1"/>
</dbReference>
<dbReference type="RefSeq" id="WP_377333988.1">
    <property type="nucleotide sequence ID" value="NZ_JBHSGB010000010.1"/>
</dbReference>
<comment type="caution">
    <text evidence="2">The sequence shown here is derived from an EMBL/GenBank/DDBJ whole genome shotgun (WGS) entry which is preliminary data.</text>
</comment>
<name>A0ABV9JML4_9GAMM</name>
<dbReference type="PANTHER" id="PTHR23419">
    <property type="entry name" value="DIVALENT CATION TOLERANCE CUTA-RELATED"/>
    <property type="match status" value="1"/>
</dbReference>
<sequence length="104" mass="11917">MLLILCNCPTAALAEQISHQLLQRRLIACANLLPSVRSIYSWQGKIEQAEEVPLLLKIRQQDYTEVEQAILALHPYQVPEIIALPVESALTSYQNWLYEVTQRD</sequence>
<dbReference type="Pfam" id="PF03091">
    <property type="entry name" value="CutA1"/>
    <property type="match status" value="1"/>
</dbReference>
<dbReference type="PANTHER" id="PTHR23419:SF8">
    <property type="entry name" value="FI09726P"/>
    <property type="match status" value="1"/>
</dbReference>